<dbReference type="GO" id="GO:0016740">
    <property type="term" value="F:transferase activity"/>
    <property type="evidence" value="ECO:0007669"/>
    <property type="project" value="UniProtKB-KW"/>
</dbReference>
<keyword evidence="4" id="KW-1185">Reference proteome</keyword>
<dbReference type="PANTHER" id="PTHR43092">
    <property type="entry name" value="L-CYSTEINE DESULFHYDRASE"/>
    <property type="match status" value="1"/>
</dbReference>
<evidence type="ECO:0000259" key="2">
    <source>
        <dbReference type="Pfam" id="PF00266"/>
    </source>
</evidence>
<comment type="caution">
    <text evidence="3">The sequence shown here is derived from an EMBL/GenBank/DDBJ whole genome shotgun (WGS) entry which is preliminary data.</text>
</comment>
<evidence type="ECO:0000313" key="3">
    <source>
        <dbReference type="EMBL" id="KAF9524390.1"/>
    </source>
</evidence>
<evidence type="ECO:0000313" key="4">
    <source>
        <dbReference type="Proteomes" id="UP000807306"/>
    </source>
</evidence>
<dbReference type="Pfam" id="PF00266">
    <property type="entry name" value="Aminotran_5"/>
    <property type="match status" value="1"/>
</dbReference>
<sequence>MESVDWDAVYAKPPPAFGHDLKQFYELDPEYVNLNNGSYGTTPKPVLQAVRELGVKIERNPDLFHRVLYQPKLKEVRQKLADMLKVKLDEVVLVTNASVGISTVMRNFHWEAGDIIFTFTTTYNSVAKTAKATADTSPNPKCIIIELAFPTTKSTILSTIEEAFKQHPAPPNKKRVALIDSICSNPGVLLPWQEIVQLCKQNEVWSVVDGAHSVGQETGLDLKSADPDFWVSNCHKWLSAKRSVAIFYVPERNQHIVKTSIPTSAYYISPEDRNGAPNFVEQYEWNGTIDWASNLTVLDALKFRTWLGGEEKINAYCHDLALKGGKVLAKALGTKQMDPDGGFTLNMVNVELPLPPSLKHTVEVDEIIKLKLLEKYKGYSAYYHHNDTWWTRCSAQVWNTLEDFEKLGEIWLKVVDEVKVELKLQ</sequence>
<accession>A0A9P6JL31</accession>
<organism evidence="3 4">
    <name type="scientific">Crepidotus variabilis</name>
    <dbReference type="NCBI Taxonomy" id="179855"/>
    <lineage>
        <taxon>Eukaryota</taxon>
        <taxon>Fungi</taxon>
        <taxon>Dikarya</taxon>
        <taxon>Basidiomycota</taxon>
        <taxon>Agaricomycotina</taxon>
        <taxon>Agaricomycetes</taxon>
        <taxon>Agaricomycetidae</taxon>
        <taxon>Agaricales</taxon>
        <taxon>Agaricineae</taxon>
        <taxon>Crepidotaceae</taxon>
        <taxon>Crepidotus</taxon>
    </lineage>
</organism>
<keyword evidence="1" id="KW-0663">Pyridoxal phosphate</keyword>
<gene>
    <name evidence="3" type="ORF">CPB83DRAFT_861280</name>
</gene>
<proteinExistence type="predicted"/>
<dbReference type="InterPro" id="IPR000192">
    <property type="entry name" value="Aminotrans_V_dom"/>
</dbReference>
<protein>
    <submittedName>
        <fullName evidence="3">Pyridoxal phosphate-dependent transferase</fullName>
    </submittedName>
</protein>
<name>A0A9P6JL31_9AGAR</name>
<dbReference type="EMBL" id="MU157899">
    <property type="protein sequence ID" value="KAF9524390.1"/>
    <property type="molecule type" value="Genomic_DNA"/>
</dbReference>
<dbReference type="Gene3D" id="3.40.640.10">
    <property type="entry name" value="Type I PLP-dependent aspartate aminotransferase-like (Major domain)"/>
    <property type="match status" value="1"/>
</dbReference>
<feature type="domain" description="Aminotransferase class V" evidence="2">
    <location>
        <begin position="42"/>
        <end position="253"/>
    </location>
</feature>
<dbReference type="InterPro" id="IPR015424">
    <property type="entry name" value="PyrdxlP-dep_Trfase"/>
</dbReference>
<dbReference type="InterPro" id="IPR015422">
    <property type="entry name" value="PyrdxlP-dep_Trfase_small"/>
</dbReference>
<dbReference type="PANTHER" id="PTHR43092:SF2">
    <property type="entry name" value="HERCYNYLCYSTEINE SULFOXIDE LYASE"/>
    <property type="match status" value="1"/>
</dbReference>
<evidence type="ECO:0000256" key="1">
    <source>
        <dbReference type="ARBA" id="ARBA00022898"/>
    </source>
</evidence>
<reference evidence="3" key="1">
    <citation type="submission" date="2020-11" db="EMBL/GenBank/DDBJ databases">
        <authorList>
            <consortium name="DOE Joint Genome Institute"/>
            <person name="Ahrendt S."/>
            <person name="Riley R."/>
            <person name="Andreopoulos W."/>
            <person name="Labutti K."/>
            <person name="Pangilinan J."/>
            <person name="Ruiz-Duenas F.J."/>
            <person name="Barrasa J.M."/>
            <person name="Sanchez-Garcia M."/>
            <person name="Camarero S."/>
            <person name="Miyauchi S."/>
            <person name="Serrano A."/>
            <person name="Linde D."/>
            <person name="Babiker R."/>
            <person name="Drula E."/>
            <person name="Ayuso-Fernandez I."/>
            <person name="Pacheco R."/>
            <person name="Padilla G."/>
            <person name="Ferreira P."/>
            <person name="Barriuso J."/>
            <person name="Kellner H."/>
            <person name="Castanera R."/>
            <person name="Alfaro M."/>
            <person name="Ramirez L."/>
            <person name="Pisabarro A.G."/>
            <person name="Kuo A."/>
            <person name="Tritt A."/>
            <person name="Lipzen A."/>
            <person name="He G."/>
            <person name="Yan M."/>
            <person name="Ng V."/>
            <person name="Cullen D."/>
            <person name="Martin F."/>
            <person name="Rosso M.-N."/>
            <person name="Henrissat B."/>
            <person name="Hibbett D."/>
            <person name="Martinez A.T."/>
            <person name="Grigoriev I.V."/>
        </authorList>
    </citation>
    <scope>NUCLEOTIDE SEQUENCE</scope>
    <source>
        <strain evidence="3">CBS 506.95</strain>
    </source>
</reference>
<keyword evidence="3" id="KW-0808">Transferase</keyword>
<dbReference type="AlphaFoldDB" id="A0A9P6JL31"/>
<dbReference type="Gene3D" id="3.90.1150.10">
    <property type="entry name" value="Aspartate Aminotransferase, domain 1"/>
    <property type="match status" value="1"/>
</dbReference>
<dbReference type="SUPFAM" id="SSF53383">
    <property type="entry name" value="PLP-dependent transferases"/>
    <property type="match status" value="1"/>
</dbReference>
<dbReference type="InterPro" id="IPR015421">
    <property type="entry name" value="PyrdxlP-dep_Trfase_major"/>
</dbReference>
<dbReference type="Proteomes" id="UP000807306">
    <property type="component" value="Unassembled WGS sequence"/>
</dbReference>
<dbReference type="OrthoDB" id="5978656at2759"/>